<feature type="transmembrane region" description="Helical" evidence="1">
    <location>
        <begin position="88"/>
        <end position="111"/>
    </location>
</feature>
<evidence type="ECO:0000313" key="2">
    <source>
        <dbReference type="EMBL" id="KKN62943.1"/>
    </source>
</evidence>
<accession>A0A0F9VAU8</accession>
<proteinExistence type="predicted"/>
<reference evidence="2" key="1">
    <citation type="journal article" date="2015" name="Nature">
        <title>Complex archaea that bridge the gap between prokaryotes and eukaryotes.</title>
        <authorList>
            <person name="Spang A."/>
            <person name="Saw J.H."/>
            <person name="Jorgensen S.L."/>
            <person name="Zaremba-Niedzwiedzka K."/>
            <person name="Martijn J."/>
            <person name="Lind A.E."/>
            <person name="van Eijk R."/>
            <person name="Schleper C."/>
            <person name="Guy L."/>
            <person name="Ettema T.J."/>
        </authorList>
    </citation>
    <scope>NUCLEOTIDE SEQUENCE</scope>
</reference>
<comment type="caution">
    <text evidence="2">The sequence shown here is derived from an EMBL/GenBank/DDBJ whole genome shotgun (WGS) entry which is preliminary data.</text>
</comment>
<keyword evidence="1" id="KW-0472">Membrane</keyword>
<evidence type="ECO:0000256" key="1">
    <source>
        <dbReference type="SAM" id="Phobius"/>
    </source>
</evidence>
<dbReference type="EMBL" id="LAZR01000606">
    <property type="protein sequence ID" value="KKN62943.1"/>
    <property type="molecule type" value="Genomic_DNA"/>
</dbReference>
<protein>
    <submittedName>
        <fullName evidence="2">Uncharacterized protein</fullName>
    </submittedName>
</protein>
<keyword evidence="1" id="KW-0812">Transmembrane</keyword>
<keyword evidence="1" id="KW-1133">Transmembrane helix</keyword>
<dbReference type="AlphaFoldDB" id="A0A0F9VAU8"/>
<organism evidence="2">
    <name type="scientific">marine sediment metagenome</name>
    <dbReference type="NCBI Taxonomy" id="412755"/>
    <lineage>
        <taxon>unclassified sequences</taxon>
        <taxon>metagenomes</taxon>
        <taxon>ecological metagenomes</taxon>
    </lineage>
</organism>
<sequence length="112" mass="12981">MYNNNIRVGGEIERALEDGVITIEEVQKILEAYSFDIQWNNSIIEDTLSEYGYRVRLNENYLKGLEEVSKPKKRFTRPEIGSRTRQRLVWLSIVAPAAMVSLYKLFLVGVVK</sequence>
<gene>
    <name evidence="2" type="ORF">LCGC14_0506530</name>
</gene>
<name>A0A0F9VAU8_9ZZZZ</name>